<evidence type="ECO:0000256" key="1">
    <source>
        <dbReference type="ARBA" id="ARBA00004571"/>
    </source>
</evidence>
<evidence type="ECO:0000256" key="11">
    <source>
        <dbReference type="ARBA" id="ARBA00023136"/>
    </source>
</evidence>
<dbReference type="PROSITE" id="PS01156">
    <property type="entry name" value="TONB_DEPENDENT_REC_2"/>
    <property type="match status" value="1"/>
</dbReference>
<keyword evidence="12 20" id="KW-0675">Receptor</keyword>
<evidence type="ECO:0000256" key="7">
    <source>
        <dbReference type="ARBA" id="ARBA00022729"/>
    </source>
</evidence>
<dbReference type="PROSITE" id="PS52016">
    <property type="entry name" value="TONB_DEPENDENT_REC_3"/>
    <property type="match status" value="1"/>
</dbReference>
<evidence type="ECO:0000256" key="15">
    <source>
        <dbReference type="PROSITE-ProRule" id="PRU10144"/>
    </source>
</evidence>
<comment type="caution">
    <text evidence="20">The sequence shown here is derived from an EMBL/GenBank/DDBJ whole genome shotgun (WGS) entry which is preliminary data.</text>
</comment>
<evidence type="ECO:0000256" key="6">
    <source>
        <dbReference type="ARBA" id="ARBA00022692"/>
    </source>
</evidence>
<feature type="signal peptide" evidence="17">
    <location>
        <begin position="1"/>
        <end position="44"/>
    </location>
</feature>
<evidence type="ECO:0000256" key="14">
    <source>
        <dbReference type="PROSITE-ProRule" id="PRU01360"/>
    </source>
</evidence>
<dbReference type="Proteomes" id="UP001249505">
    <property type="component" value="Unassembled WGS sequence"/>
</dbReference>
<feature type="short sequence motif" description="TonB C-terminal box" evidence="15">
    <location>
        <begin position="730"/>
        <end position="747"/>
    </location>
</feature>
<evidence type="ECO:0000256" key="2">
    <source>
        <dbReference type="ARBA" id="ARBA00009810"/>
    </source>
</evidence>
<evidence type="ECO:0000256" key="16">
    <source>
        <dbReference type="RuleBase" id="RU003357"/>
    </source>
</evidence>
<keyword evidence="9" id="KW-0406">Ion transport</keyword>
<dbReference type="InterPro" id="IPR000531">
    <property type="entry name" value="Beta-barrel_TonB"/>
</dbReference>
<dbReference type="Pfam" id="PF07715">
    <property type="entry name" value="Plug"/>
    <property type="match status" value="1"/>
</dbReference>
<name>A0ABU3FUW2_9GAMM</name>
<evidence type="ECO:0000259" key="19">
    <source>
        <dbReference type="Pfam" id="PF07715"/>
    </source>
</evidence>
<evidence type="ECO:0000256" key="8">
    <source>
        <dbReference type="ARBA" id="ARBA00023004"/>
    </source>
</evidence>
<dbReference type="InterPro" id="IPR010105">
    <property type="entry name" value="TonB_sidphr_rcpt"/>
</dbReference>
<dbReference type="InterPro" id="IPR039426">
    <property type="entry name" value="TonB-dep_rcpt-like"/>
</dbReference>
<evidence type="ECO:0000256" key="4">
    <source>
        <dbReference type="ARBA" id="ARBA00022452"/>
    </source>
</evidence>
<keyword evidence="4 14" id="KW-1134">Transmembrane beta strand</keyword>
<dbReference type="SUPFAM" id="SSF56935">
    <property type="entry name" value="Porins"/>
    <property type="match status" value="1"/>
</dbReference>
<dbReference type="PANTHER" id="PTHR32552:SF74">
    <property type="entry name" value="HYDROXAMATE SIDEROPHORE RECEPTOR FHUE"/>
    <property type="match status" value="1"/>
</dbReference>
<keyword evidence="3 14" id="KW-0813">Transport</keyword>
<dbReference type="RefSeq" id="WP_311898222.1">
    <property type="nucleotide sequence ID" value="NZ_JAUOES010000002.1"/>
</dbReference>
<dbReference type="Gene3D" id="2.40.170.20">
    <property type="entry name" value="TonB-dependent receptor, beta-barrel domain"/>
    <property type="match status" value="1"/>
</dbReference>
<dbReference type="InterPro" id="IPR037066">
    <property type="entry name" value="Plug_dom_sf"/>
</dbReference>
<dbReference type="InterPro" id="IPR010917">
    <property type="entry name" value="TonB_rcpt_CS"/>
</dbReference>
<feature type="chain" id="PRO_5046904700" evidence="17">
    <location>
        <begin position="45"/>
        <end position="747"/>
    </location>
</feature>
<gene>
    <name evidence="20" type="ORF">Q4Q50_02445</name>
</gene>
<reference evidence="20 21" key="1">
    <citation type="submission" date="2023-07" db="EMBL/GenBank/DDBJ databases">
        <title>Novel Shewanella species isolated from Baltic Sea sediments.</title>
        <authorList>
            <person name="Martin-Rodriguez A.J."/>
        </authorList>
    </citation>
    <scope>NUCLEOTIDE SEQUENCE [LARGE SCALE GENOMIC DNA]</scope>
    <source>
        <strain evidence="20 21">SP2S1-2</strain>
    </source>
</reference>
<dbReference type="NCBIfam" id="TIGR01783">
    <property type="entry name" value="TonB-siderophor"/>
    <property type="match status" value="1"/>
</dbReference>
<dbReference type="CDD" id="cd01347">
    <property type="entry name" value="ligand_gated_channel"/>
    <property type="match status" value="1"/>
</dbReference>
<keyword evidence="5" id="KW-0410">Iron transport</keyword>
<comment type="similarity">
    <text evidence="2 14 16">Belongs to the TonB-dependent receptor family.</text>
</comment>
<evidence type="ECO:0000256" key="10">
    <source>
        <dbReference type="ARBA" id="ARBA00023077"/>
    </source>
</evidence>
<evidence type="ECO:0000256" key="12">
    <source>
        <dbReference type="ARBA" id="ARBA00023170"/>
    </source>
</evidence>
<comment type="subcellular location">
    <subcellularLocation>
        <location evidence="1 14">Cell outer membrane</location>
        <topology evidence="1 14">Multi-pass membrane protein</topology>
    </subcellularLocation>
</comment>
<evidence type="ECO:0000259" key="18">
    <source>
        <dbReference type="Pfam" id="PF00593"/>
    </source>
</evidence>
<proteinExistence type="inferred from homology"/>
<keyword evidence="8" id="KW-0408">Iron</keyword>
<evidence type="ECO:0000256" key="13">
    <source>
        <dbReference type="ARBA" id="ARBA00023237"/>
    </source>
</evidence>
<keyword evidence="13 14" id="KW-0998">Cell outer membrane</keyword>
<keyword evidence="7 17" id="KW-0732">Signal</keyword>
<evidence type="ECO:0000256" key="3">
    <source>
        <dbReference type="ARBA" id="ARBA00022448"/>
    </source>
</evidence>
<dbReference type="Pfam" id="PF00593">
    <property type="entry name" value="TonB_dep_Rec_b-barrel"/>
    <property type="match status" value="1"/>
</dbReference>
<sequence>MELKITIMKTFPLSSIALVCRQALVNPKLLLCSAILATVPHATADTVDADSKTKKHQKEIEVINVIGAKDLHDNRYKTQAMNTATGLDLSYLETPQSVTSITRQMMNDQQLNSVIDAMTSVAGINARPMDNDRYSISARGIAVTSILYDGVPTTYDTRFNYGDNLIDTAIYERVEVVRGATGLMTGAGNPSAAINLIRKRPTQEFMGSTSVSVGSWNNVRGMVDVSSGLNDSGSVRGRVVAAYQDKDSFQDRYEQQRTTLYGIVETDIGDSTLFTLGVDYQDATPSGTMSGGLPLFYSDGSRTNYDRATSTAPDWGSAHTQGLNTFASLEHRFDNGWNLKGTYTYGDNSLKFDVLWATGYPDPVTNIGATAGSIAYVDGSRTQHNVDLRAEGQFQLFGQEHQLMFGWNGQRQEFANPYYNPTVKAPPLGDFRDPNFQYPKPQWQDTSDIGSSGETKQSAAYVATQLNLSDALAVLVGLRLNEWETDQDNFKSLYNFNISNELTTYFGLTYALTEQYSLYASYTDIFAPQTKQRIDKSYLDPVKGKNYEGGIKASLFDEALDMSLSVFEIRQDNLGISTGDVIPGTTTQVYEGVNGTKTQGFEFESTGKITDDWNVYLGYTQFTTEDPKGKRINTTSPRQQLKLFTTYTFGGDWHKLQIGAGVNWQSRVYQEADKPVGNGIDKIRVEVEQGSYALASLMASYAFTEQLKLSANLHNALDKTYYSQVGQYSQFQYGTPRSASLTLDYRF</sequence>
<protein>
    <submittedName>
        <fullName evidence="20">TonB-dependent siderophore receptor</fullName>
    </submittedName>
</protein>
<accession>A0ABU3FUW2</accession>
<dbReference type="InterPro" id="IPR036942">
    <property type="entry name" value="Beta-barrel_TonB_sf"/>
</dbReference>
<keyword evidence="21" id="KW-1185">Reference proteome</keyword>
<keyword evidence="11 14" id="KW-0472">Membrane</keyword>
<evidence type="ECO:0000256" key="5">
    <source>
        <dbReference type="ARBA" id="ARBA00022496"/>
    </source>
</evidence>
<dbReference type="EMBL" id="JAUOES010000002">
    <property type="protein sequence ID" value="MDT3279150.1"/>
    <property type="molecule type" value="Genomic_DNA"/>
</dbReference>
<feature type="domain" description="TonB-dependent receptor-like beta-barrel" evidence="18">
    <location>
        <begin position="266"/>
        <end position="715"/>
    </location>
</feature>
<dbReference type="Gene3D" id="2.170.130.10">
    <property type="entry name" value="TonB-dependent receptor, plug domain"/>
    <property type="match status" value="1"/>
</dbReference>
<dbReference type="InterPro" id="IPR012910">
    <property type="entry name" value="Plug_dom"/>
</dbReference>
<dbReference type="PANTHER" id="PTHR32552">
    <property type="entry name" value="FERRICHROME IRON RECEPTOR-RELATED"/>
    <property type="match status" value="1"/>
</dbReference>
<evidence type="ECO:0000256" key="9">
    <source>
        <dbReference type="ARBA" id="ARBA00023065"/>
    </source>
</evidence>
<feature type="domain" description="TonB-dependent receptor plug" evidence="19">
    <location>
        <begin position="93"/>
        <end position="191"/>
    </location>
</feature>
<evidence type="ECO:0000313" key="21">
    <source>
        <dbReference type="Proteomes" id="UP001249505"/>
    </source>
</evidence>
<evidence type="ECO:0000256" key="17">
    <source>
        <dbReference type="SAM" id="SignalP"/>
    </source>
</evidence>
<keyword evidence="6 14" id="KW-0812">Transmembrane</keyword>
<organism evidence="20 21">
    <name type="scientific">Shewanella scandinavica</name>
    <dbReference type="NCBI Taxonomy" id="3063538"/>
    <lineage>
        <taxon>Bacteria</taxon>
        <taxon>Pseudomonadati</taxon>
        <taxon>Pseudomonadota</taxon>
        <taxon>Gammaproteobacteria</taxon>
        <taxon>Alteromonadales</taxon>
        <taxon>Shewanellaceae</taxon>
        <taxon>Shewanella</taxon>
    </lineage>
</organism>
<keyword evidence="10 16" id="KW-0798">TonB box</keyword>
<evidence type="ECO:0000313" key="20">
    <source>
        <dbReference type="EMBL" id="MDT3279150.1"/>
    </source>
</evidence>